<dbReference type="GO" id="GO:0000428">
    <property type="term" value="C:DNA-directed RNA polymerase complex"/>
    <property type="evidence" value="ECO:0007669"/>
    <property type="project" value="UniProtKB-KW"/>
</dbReference>
<evidence type="ECO:0000313" key="6">
    <source>
        <dbReference type="EMBL" id="KAL2918999.1"/>
    </source>
</evidence>
<dbReference type="PANTHER" id="PTHR13408">
    <property type="entry name" value="DNA-DIRECTED RNA POLYMERASE III"/>
    <property type="match status" value="1"/>
</dbReference>
<evidence type="ECO:0000256" key="2">
    <source>
        <dbReference type="ARBA" id="ARBA00022478"/>
    </source>
</evidence>
<protein>
    <submittedName>
        <fullName evidence="6">DNA-directed RNA polymerase III subunit RPC4</fullName>
    </submittedName>
</protein>
<gene>
    <name evidence="6" type="primary">POLR3D</name>
    <name evidence="6" type="ORF">HK105_201269</name>
</gene>
<feature type="region of interest" description="Disordered" evidence="5">
    <location>
        <begin position="149"/>
        <end position="179"/>
    </location>
</feature>
<proteinExistence type="predicted"/>
<keyword evidence="2 6" id="KW-0240">DNA-directed RNA polymerase</keyword>
<accession>A0ABR4NHH8</accession>
<evidence type="ECO:0000256" key="4">
    <source>
        <dbReference type="ARBA" id="ARBA00023242"/>
    </source>
</evidence>
<dbReference type="Pfam" id="PF05132">
    <property type="entry name" value="RNA_pol_Rpc4"/>
    <property type="match status" value="1"/>
</dbReference>
<evidence type="ECO:0000256" key="5">
    <source>
        <dbReference type="SAM" id="MobiDB-lite"/>
    </source>
</evidence>
<dbReference type="PANTHER" id="PTHR13408:SF0">
    <property type="entry name" value="DNA-DIRECTED RNA POLYMERASE III SUBUNIT RPC4"/>
    <property type="match status" value="1"/>
</dbReference>
<organism evidence="6 7">
    <name type="scientific">Polyrhizophydium stewartii</name>
    <dbReference type="NCBI Taxonomy" id="2732419"/>
    <lineage>
        <taxon>Eukaryota</taxon>
        <taxon>Fungi</taxon>
        <taxon>Fungi incertae sedis</taxon>
        <taxon>Chytridiomycota</taxon>
        <taxon>Chytridiomycota incertae sedis</taxon>
        <taxon>Chytridiomycetes</taxon>
        <taxon>Rhizophydiales</taxon>
        <taxon>Rhizophydiales incertae sedis</taxon>
        <taxon>Polyrhizophydium</taxon>
    </lineage>
</organism>
<keyword evidence="4" id="KW-0539">Nucleus</keyword>
<name>A0ABR4NHH8_9FUNG</name>
<evidence type="ECO:0000256" key="1">
    <source>
        <dbReference type="ARBA" id="ARBA00004123"/>
    </source>
</evidence>
<dbReference type="Proteomes" id="UP001527925">
    <property type="component" value="Unassembled WGS sequence"/>
</dbReference>
<dbReference type="InterPro" id="IPR007811">
    <property type="entry name" value="RPC4"/>
</dbReference>
<feature type="compositionally biased region" description="Acidic residues" evidence="5">
    <location>
        <begin position="87"/>
        <end position="96"/>
    </location>
</feature>
<comment type="subcellular location">
    <subcellularLocation>
        <location evidence="1">Nucleus</location>
    </subcellularLocation>
</comment>
<evidence type="ECO:0000313" key="7">
    <source>
        <dbReference type="Proteomes" id="UP001527925"/>
    </source>
</evidence>
<sequence>MAVPRRGGEISVVSKNDSETIFDDAIETGDEAAEALLADAWSPLTIDQSKQLRRLRLAAKKAADPGRDIVGGPSDAKPKSEGMFVDDTMDADDDADPPPPKHMLHDQVDQSGQASISTAASLLPGEDDIMSDLTSEDLLFFQFPSVMPSVAPPRQDQPADAARRGRQDAVLAPDQQQQQQQQQQLSLMAHAVKGKAGKLIVRRSGRMTLRIGDVNFELNSIPVINFSQNLAHLDPLENSLCMLGDVRNRFVCTPDVESLIA</sequence>
<keyword evidence="3" id="KW-0804">Transcription</keyword>
<feature type="region of interest" description="Disordered" evidence="5">
    <location>
        <begin position="62"/>
        <end position="114"/>
    </location>
</feature>
<comment type="caution">
    <text evidence="6">The sequence shown here is derived from an EMBL/GenBank/DDBJ whole genome shotgun (WGS) entry which is preliminary data.</text>
</comment>
<evidence type="ECO:0000256" key="3">
    <source>
        <dbReference type="ARBA" id="ARBA00023163"/>
    </source>
</evidence>
<keyword evidence="7" id="KW-1185">Reference proteome</keyword>
<dbReference type="EMBL" id="JADGIZ020000004">
    <property type="protein sequence ID" value="KAL2918999.1"/>
    <property type="molecule type" value="Genomic_DNA"/>
</dbReference>
<reference evidence="6 7" key="1">
    <citation type="submission" date="2023-09" db="EMBL/GenBank/DDBJ databases">
        <title>Pangenome analysis of Batrachochytrium dendrobatidis and related Chytrids.</title>
        <authorList>
            <person name="Yacoub M.N."/>
            <person name="Stajich J.E."/>
            <person name="James T.Y."/>
        </authorList>
    </citation>
    <scope>NUCLEOTIDE SEQUENCE [LARGE SCALE GENOMIC DNA]</scope>
    <source>
        <strain evidence="6 7">JEL0888</strain>
    </source>
</reference>